<keyword evidence="2" id="KW-1185">Reference proteome</keyword>
<gene>
    <name evidence="1" type="ORF">CKY28_06980</name>
</gene>
<evidence type="ECO:0000313" key="1">
    <source>
        <dbReference type="EMBL" id="PAX09063.1"/>
    </source>
</evidence>
<protein>
    <submittedName>
        <fullName evidence="1">Uncharacterized protein</fullName>
    </submittedName>
</protein>
<dbReference type="AlphaFoldDB" id="A0A2A2SIL4"/>
<dbReference type="EMBL" id="NSLI01000002">
    <property type="protein sequence ID" value="PAX09063.1"/>
    <property type="molecule type" value="Genomic_DNA"/>
</dbReference>
<comment type="caution">
    <text evidence="1">The sequence shown here is derived from an EMBL/GenBank/DDBJ whole genome shotgun (WGS) entry which is preliminary data.</text>
</comment>
<sequence>MITNLRNGRIRPHGEITQASLLTKFVEHFEYSLVLSRGDLRIIPTLMLDDHLEPPLGSIVIPSPALLQVPYQALNVLDFDLGRPRRKGREIGNKN</sequence>
<organism evidence="1 2">
    <name type="scientific">Sphingomonas lenta</name>
    <dbReference type="NCBI Taxonomy" id="1141887"/>
    <lineage>
        <taxon>Bacteria</taxon>
        <taxon>Pseudomonadati</taxon>
        <taxon>Pseudomonadota</taxon>
        <taxon>Alphaproteobacteria</taxon>
        <taxon>Sphingomonadales</taxon>
        <taxon>Sphingomonadaceae</taxon>
        <taxon>Sphingomonas</taxon>
    </lineage>
</organism>
<dbReference type="Proteomes" id="UP000218151">
    <property type="component" value="Unassembled WGS sequence"/>
</dbReference>
<evidence type="ECO:0000313" key="2">
    <source>
        <dbReference type="Proteomes" id="UP000218151"/>
    </source>
</evidence>
<proteinExistence type="predicted"/>
<accession>A0A2A2SIL4</accession>
<name>A0A2A2SIL4_9SPHN</name>
<reference evidence="2" key="1">
    <citation type="submission" date="2017-09" db="EMBL/GenBank/DDBJ databases">
        <authorList>
            <person name="Feng G."/>
            <person name="Zhu H."/>
        </authorList>
    </citation>
    <scope>NUCLEOTIDE SEQUENCE [LARGE SCALE GENOMIC DNA]</scope>
    <source>
        <strain evidence="2">1PNM-20</strain>
    </source>
</reference>